<gene>
    <name evidence="1" type="ORF">V5799_010055</name>
</gene>
<organism evidence="1 2">
    <name type="scientific">Amblyomma americanum</name>
    <name type="common">Lone star tick</name>
    <dbReference type="NCBI Taxonomy" id="6943"/>
    <lineage>
        <taxon>Eukaryota</taxon>
        <taxon>Metazoa</taxon>
        <taxon>Ecdysozoa</taxon>
        <taxon>Arthropoda</taxon>
        <taxon>Chelicerata</taxon>
        <taxon>Arachnida</taxon>
        <taxon>Acari</taxon>
        <taxon>Parasitiformes</taxon>
        <taxon>Ixodida</taxon>
        <taxon>Ixodoidea</taxon>
        <taxon>Ixodidae</taxon>
        <taxon>Amblyomminae</taxon>
        <taxon>Amblyomma</taxon>
    </lineage>
</organism>
<name>A0AAQ4FAC7_AMBAM</name>
<evidence type="ECO:0000313" key="2">
    <source>
        <dbReference type="Proteomes" id="UP001321473"/>
    </source>
</evidence>
<dbReference type="EMBL" id="JARKHS020005399">
    <property type="protein sequence ID" value="KAK8783578.1"/>
    <property type="molecule type" value="Genomic_DNA"/>
</dbReference>
<evidence type="ECO:0000313" key="1">
    <source>
        <dbReference type="EMBL" id="KAK8783578.1"/>
    </source>
</evidence>
<proteinExistence type="predicted"/>
<keyword evidence="2" id="KW-1185">Reference proteome</keyword>
<sequence length="185" mass="20494">MGVFGGHEKTGQPRDRHLAVCLKKRNPHRRRCRKVGAIGARAQKPLDRRQARRDKDSWEYPATLLATYPFSGPAATASRGVCRTAPDSANAIADLNKCSGLRVAQQTRTRGGGPQAAVEGSEPCDWRYCFWCACWPWTPLSFLSPSRSSCPRSSSLSAWEFHSPHSSRSRLSSTPRQVKSIVVQT</sequence>
<comment type="caution">
    <text evidence="1">The sequence shown here is derived from an EMBL/GenBank/DDBJ whole genome shotgun (WGS) entry which is preliminary data.</text>
</comment>
<accession>A0AAQ4FAC7</accession>
<dbReference type="AlphaFoldDB" id="A0AAQ4FAC7"/>
<protein>
    <submittedName>
        <fullName evidence="1">Uncharacterized protein</fullName>
    </submittedName>
</protein>
<dbReference type="Proteomes" id="UP001321473">
    <property type="component" value="Unassembled WGS sequence"/>
</dbReference>
<reference evidence="1 2" key="1">
    <citation type="journal article" date="2023" name="Arcadia Sci">
        <title>De novo assembly of a long-read Amblyomma americanum tick genome.</title>
        <authorList>
            <person name="Chou S."/>
            <person name="Poskanzer K.E."/>
            <person name="Rollins M."/>
            <person name="Thuy-Boun P.S."/>
        </authorList>
    </citation>
    <scope>NUCLEOTIDE SEQUENCE [LARGE SCALE GENOMIC DNA]</scope>
    <source>
        <strain evidence="1">F_SG_1</strain>
        <tissue evidence="1">Salivary glands</tissue>
    </source>
</reference>